<dbReference type="RefSeq" id="WP_387409326.1">
    <property type="nucleotide sequence ID" value="NZ_JBIASD010000003.1"/>
</dbReference>
<feature type="transmembrane region" description="Helical" evidence="5">
    <location>
        <begin position="106"/>
        <end position="127"/>
    </location>
</feature>
<evidence type="ECO:0000256" key="5">
    <source>
        <dbReference type="HAMAP-Rule" id="MF_01600"/>
    </source>
</evidence>
<dbReference type="HAMAP" id="MF_01600">
    <property type="entry name" value="UPF0182"/>
    <property type="match status" value="1"/>
</dbReference>
<keyword evidence="8" id="KW-1185">Reference proteome</keyword>
<feature type="transmembrane region" description="Helical" evidence="5">
    <location>
        <begin position="152"/>
        <end position="185"/>
    </location>
</feature>
<keyword evidence="2 5" id="KW-0812">Transmembrane</keyword>
<feature type="transmembrane region" description="Helical" evidence="5">
    <location>
        <begin position="277"/>
        <end position="298"/>
    </location>
</feature>
<reference evidence="7 8" key="1">
    <citation type="submission" date="2024-10" db="EMBL/GenBank/DDBJ databases">
        <title>The Natural Products Discovery Center: Release of the First 8490 Sequenced Strains for Exploring Actinobacteria Biosynthetic Diversity.</title>
        <authorList>
            <person name="Kalkreuter E."/>
            <person name="Kautsar S.A."/>
            <person name="Yang D."/>
            <person name="Bader C.D."/>
            <person name="Teijaro C.N."/>
            <person name="Fluegel L."/>
            <person name="Davis C.M."/>
            <person name="Simpson J.R."/>
            <person name="Lauterbach L."/>
            <person name="Steele A.D."/>
            <person name="Gui C."/>
            <person name="Meng S."/>
            <person name="Li G."/>
            <person name="Viehrig K."/>
            <person name="Ye F."/>
            <person name="Su P."/>
            <person name="Kiefer A.F."/>
            <person name="Nichols A."/>
            <person name="Cepeda A.J."/>
            <person name="Yan W."/>
            <person name="Fan B."/>
            <person name="Jiang Y."/>
            <person name="Adhikari A."/>
            <person name="Zheng C.-J."/>
            <person name="Schuster L."/>
            <person name="Cowan T.M."/>
            <person name="Smanski M.J."/>
            <person name="Chevrette M.G."/>
            <person name="De Carvalho L.P.S."/>
            <person name="Shen B."/>
        </authorList>
    </citation>
    <scope>NUCLEOTIDE SEQUENCE [LARGE SCALE GENOMIC DNA]</scope>
    <source>
        <strain evidence="7 8">NPDC002173</strain>
    </source>
</reference>
<dbReference type="InterPro" id="IPR005372">
    <property type="entry name" value="UPF0182"/>
</dbReference>
<evidence type="ECO:0000313" key="7">
    <source>
        <dbReference type="EMBL" id="MFF3665341.1"/>
    </source>
</evidence>
<accession>A0ABW6SK63</accession>
<dbReference type="Pfam" id="PF03699">
    <property type="entry name" value="UPF0182"/>
    <property type="match status" value="1"/>
</dbReference>
<feature type="region of interest" description="Disordered" evidence="6">
    <location>
        <begin position="866"/>
        <end position="892"/>
    </location>
</feature>
<organism evidence="7 8">
    <name type="scientific">Microtetraspora malaysiensis</name>
    <dbReference type="NCBI Taxonomy" id="161358"/>
    <lineage>
        <taxon>Bacteria</taxon>
        <taxon>Bacillati</taxon>
        <taxon>Actinomycetota</taxon>
        <taxon>Actinomycetes</taxon>
        <taxon>Streptosporangiales</taxon>
        <taxon>Streptosporangiaceae</taxon>
        <taxon>Microtetraspora</taxon>
    </lineage>
</organism>
<comment type="subcellular location">
    <subcellularLocation>
        <location evidence="5">Cell membrane</location>
        <topology evidence="5">Multi-pass membrane protein</topology>
    </subcellularLocation>
</comment>
<evidence type="ECO:0000256" key="3">
    <source>
        <dbReference type="ARBA" id="ARBA00022989"/>
    </source>
</evidence>
<evidence type="ECO:0000313" key="8">
    <source>
        <dbReference type="Proteomes" id="UP001602013"/>
    </source>
</evidence>
<keyword evidence="1 5" id="KW-1003">Cell membrane</keyword>
<feature type="compositionally biased region" description="Low complexity" evidence="6">
    <location>
        <begin position="943"/>
        <end position="969"/>
    </location>
</feature>
<dbReference type="EMBL" id="JBIASD010000003">
    <property type="protein sequence ID" value="MFF3665341.1"/>
    <property type="molecule type" value="Genomic_DNA"/>
</dbReference>
<protein>
    <recommendedName>
        <fullName evidence="5">UPF0182 protein ACFYXI_07070</fullName>
    </recommendedName>
</protein>
<dbReference type="Proteomes" id="UP001602013">
    <property type="component" value="Unassembled WGS sequence"/>
</dbReference>
<feature type="transmembrane region" description="Helical" evidence="5">
    <location>
        <begin position="50"/>
        <end position="74"/>
    </location>
</feature>
<feature type="compositionally biased region" description="Basic and acidic residues" evidence="6">
    <location>
        <begin position="874"/>
        <end position="888"/>
    </location>
</feature>
<keyword evidence="3 5" id="KW-1133">Transmembrane helix</keyword>
<name>A0ABW6SK63_9ACTN</name>
<gene>
    <name evidence="7" type="ORF">ACFYXI_07070</name>
</gene>
<feature type="transmembrane region" description="Helical" evidence="5">
    <location>
        <begin position="9"/>
        <end position="30"/>
    </location>
</feature>
<proteinExistence type="inferred from homology"/>
<evidence type="ECO:0000256" key="6">
    <source>
        <dbReference type="SAM" id="MobiDB-lite"/>
    </source>
</evidence>
<comment type="similarity">
    <text evidence="5">Belongs to the UPF0182 family.</text>
</comment>
<feature type="transmembrane region" description="Helical" evidence="5">
    <location>
        <begin position="206"/>
        <end position="223"/>
    </location>
</feature>
<dbReference type="PANTHER" id="PTHR39344">
    <property type="entry name" value="UPF0182 PROTEIN SLL1060"/>
    <property type="match status" value="1"/>
</dbReference>
<evidence type="ECO:0000256" key="4">
    <source>
        <dbReference type="ARBA" id="ARBA00023136"/>
    </source>
</evidence>
<feature type="transmembrane region" description="Helical" evidence="5">
    <location>
        <begin position="252"/>
        <end position="270"/>
    </location>
</feature>
<keyword evidence="4 5" id="KW-0472">Membrane</keyword>
<feature type="region of interest" description="Disordered" evidence="6">
    <location>
        <begin position="937"/>
        <end position="969"/>
    </location>
</feature>
<comment type="caution">
    <text evidence="7">The sequence shown here is derived from an EMBL/GenBank/DDBJ whole genome shotgun (WGS) entry which is preliminary data.</text>
</comment>
<evidence type="ECO:0000256" key="2">
    <source>
        <dbReference type="ARBA" id="ARBA00022692"/>
    </source>
</evidence>
<dbReference type="PANTHER" id="PTHR39344:SF1">
    <property type="entry name" value="UPF0182 PROTEIN SLL1060"/>
    <property type="match status" value="1"/>
</dbReference>
<sequence length="969" mass="105309">MRLPRRPRLLIPVVVALAAIVVSFFIFTAIYTDFLWYESVDFSSVFSTMLVTQILLFVVGAALMVVIVGGNVALAHRVRPMFGPGMFGSPQGADRYRLAVDPHRKVFFLIGLGVLGLFTGSSTAGQWKTWLLFLNSSSFGAKDPLFGRDVSFFMFIVPFLRMTLSFLFTAVILSIITAAIVHYLYGGFRIASPGGVHASRAARVHLSVLLGVFVLLKAVAYFLDRYDLVYSTRGIVDGASYTDVNAVLPAKGILAVIALICALIFFAGVVRPGGMWPGAAFGLMVLSAILIGSVYPVLVEQFQVRPNQQGKEQLAISRNIAATREAYGVAGAKVETYDAQATPKQGMSADETVSGVRLLDPTLVSKTFQQKQRIRGFYDFPEQLDVDRYKDADGVVRDHLVAVREMVGPPGDRNNWINRHLVYTHGYGFVGAPGSEVDSEGLPNFDAKDMPVSGSLVATAGLKEPRIYFGEKTHDYAIVGGKKGMELDYPVDGGTGQKDTSFEGKGGVPVGSFFNRLLYAAKYGEINMLLSGDIDDRSRIIYDRTPTERVAKVAPFLNLDSDPYPAIVNGRVVWIVDAYTTANEYPFSQSKSFQDMIRDTTTNPGLGAPQPRDQINYIRNSVKAVVDAYDGSVTLYEWDEKDPILKSWEKAFPGIIKPKNAIDSDLQQHLRYPEDLFKVQRDVLSRYHITNAQSFYGGQDFWNIPDDPSSGEKNVKQPPYYLSVKMPGAEKSAFSLTTTFVPRANPNLAAFMAVDATAGDDPGALRILRMPANTTIMGPGQVQNAFTNKFSGELNILGLGKAQIIYGNLLTLPFGGGLVYVEPVYVQTAAGAGQEPYPILRRVLVMFGNRVGSADTLQQALDQVFGTTTSQPAKPEDKPGTKPEDKPAVDPGLTGVIERAQAAYDEAQKALSANPPDWGKYGDAQKRLSDALNELAEVQRNQPAATPSPTPSGAAPSPSASAMAESGSS</sequence>
<evidence type="ECO:0000256" key="1">
    <source>
        <dbReference type="ARBA" id="ARBA00022475"/>
    </source>
</evidence>